<keyword evidence="2" id="KW-1185">Reference proteome</keyword>
<dbReference type="Proteomes" id="UP000193404">
    <property type="component" value="Chromosome"/>
</dbReference>
<accession>A0A1W6K2Q3</accession>
<protein>
    <submittedName>
        <fullName evidence="1">Uncharacterized protein</fullName>
    </submittedName>
</protein>
<dbReference type="EMBL" id="CP020477">
    <property type="protein sequence ID" value="ARM76770.1"/>
    <property type="molecule type" value="Genomic_DNA"/>
</dbReference>
<reference evidence="1 2" key="1">
    <citation type="submission" date="2017-03" db="EMBL/GenBank/DDBJ databases">
        <title>Sulfur activation and transportation mechanism of thermophilic Archaea Acidianus manzaensis YN-25.</title>
        <authorList>
            <person name="Ma Y."/>
            <person name="Yang Y."/>
            <person name="Xia J."/>
        </authorList>
    </citation>
    <scope>NUCLEOTIDE SEQUENCE [LARGE SCALE GENOMIC DNA]</scope>
    <source>
        <strain evidence="1 2">YN-25</strain>
    </source>
</reference>
<dbReference type="GeneID" id="41591777"/>
<name>A0A1W6K2Q3_9CREN</name>
<sequence length="228" mass="26411">MLKVDVNNTVADDTKKSLNLIIEAMKMKSQELRKLDIQTEDDAKKLFDNIFYSKKHYQDVISKTSIPELQIAYNFLKNTNAGYNERVETFVSKVKGGNKEDLEDMAKEIIHFLEPEKYPLWTKWIWNEKRQTGSITYILKDETKLNSQSDFFAAVDELKKVLDIFGLSSSDYYYTTAFLVYAYVRYLDYTMHLAVDKKAAGLLPTHLTTTALVLGLKPYLKVIRFANT</sequence>
<evidence type="ECO:0000313" key="2">
    <source>
        <dbReference type="Proteomes" id="UP000193404"/>
    </source>
</evidence>
<dbReference type="OrthoDB" id="35716at2157"/>
<dbReference type="STRING" id="282676.B6F84_12595"/>
<dbReference type="RefSeq" id="WP_148692566.1">
    <property type="nucleotide sequence ID" value="NZ_CP020477.1"/>
</dbReference>
<gene>
    <name evidence="1" type="ORF">B6F84_12595</name>
</gene>
<dbReference type="AlphaFoldDB" id="A0A1W6K2Q3"/>
<dbReference type="KEGG" id="aman:B6F84_12595"/>
<evidence type="ECO:0000313" key="1">
    <source>
        <dbReference type="EMBL" id="ARM76770.1"/>
    </source>
</evidence>
<proteinExistence type="predicted"/>
<organism evidence="1 2">
    <name type="scientific">Acidianus manzaensis</name>
    <dbReference type="NCBI Taxonomy" id="282676"/>
    <lineage>
        <taxon>Archaea</taxon>
        <taxon>Thermoproteota</taxon>
        <taxon>Thermoprotei</taxon>
        <taxon>Sulfolobales</taxon>
        <taxon>Sulfolobaceae</taxon>
        <taxon>Acidianus</taxon>
    </lineage>
</organism>